<dbReference type="GO" id="GO:0005886">
    <property type="term" value="C:plasma membrane"/>
    <property type="evidence" value="ECO:0007669"/>
    <property type="project" value="TreeGrafter"/>
</dbReference>
<dbReference type="PANTHER" id="PTHR42709">
    <property type="entry name" value="ALKALINE PHOSPHATASE LIKE PROTEIN"/>
    <property type="match status" value="1"/>
</dbReference>
<evidence type="ECO:0000313" key="4">
    <source>
        <dbReference type="Proteomes" id="UP000590740"/>
    </source>
</evidence>
<feature type="transmembrane region" description="Helical" evidence="1">
    <location>
        <begin position="159"/>
        <end position="177"/>
    </location>
</feature>
<evidence type="ECO:0000256" key="1">
    <source>
        <dbReference type="SAM" id="Phobius"/>
    </source>
</evidence>
<dbReference type="Proteomes" id="UP000590740">
    <property type="component" value="Unassembled WGS sequence"/>
</dbReference>
<sequence length="193" mass="21130">MNTSGFIQDYGLLALVIGTIFEGEGVVLVAGLAIRQGLLPPVAALLAALLGTVISDQFCFYLGRLMGGRVLQRFPGMRARFESVRRRVEGHQTAIIFSFQYFPGLSMIVPFTLGMTKLLALRFLVLDVLSAGLWAGTLLCAGYLFGMSIQPLLEKFHDYSGWLLGGLACLILLLFHWRAVCAARDVETKEDGL</sequence>
<comment type="caution">
    <text evidence="3">The sequence shown here is derived from an EMBL/GenBank/DDBJ whole genome shotgun (WGS) entry which is preliminary data.</text>
</comment>
<organism evidence="3 4">
    <name type="scientific">Prosthecobacter vanneervenii</name>
    <dbReference type="NCBI Taxonomy" id="48466"/>
    <lineage>
        <taxon>Bacteria</taxon>
        <taxon>Pseudomonadati</taxon>
        <taxon>Verrucomicrobiota</taxon>
        <taxon>Verrucomicrobiia</taxon>
        <taxon>Verrucomicrobiales</taxon>
        <taxon>Verrucomicrobiaceae</taxon>
        <taxon>Prosthecobacter</taxon>
    </lineage>
</organism>
<dbReference type="AlphaFoldDB" id="A0A7W7YC23"/>
<feature type="domain" description="VTT" evidence="2">
    <location>
        <begin position="26"/>
        <end position="143"/>
    </location>
</feature>
<dbReference type="EMBL" id="JACHIG010000006">
    <property type="protein sequence ID" value="MBB5033419.1"/>
    <property type="molecule type" value="Genomic_DNA"/>
</dbReference>
<feature type="transmembrane region" description="Helical" evidence="1">
    <location>
        <begin position="94"/>
        <end position="113"/>
    </location>
</feature>
<accession>A0A7W7YC23</accession>
<feature type="transmembrane region" description="Helical" evidence="1">
    <location>
        <begin position="40"/>
        <end position="63"/>
    </location>
</feature>
<dbReference type="InterPro" id="IPR051311">
    <property type="entry name" value="DedA_domain"/>
</dbReference>
<evidence type="ECO:0000259" key="2">
    <source>
        <dbReference type="Pfam" id="PF09335"/>
    </source>
</evidence>
<dbReference type="RefSeq" id="WP_184340349.1">
    <property type="nucleotide sequence ID" value="NZ_JACHIG010000006.1"/>
</dbReference>
<name>A0A7W7YC23_9BACT</name>
<feature type="transmembrane region" description="Helical" evidence="1">
    <location>
        <begin position="12"/>
        <end position="34"/>
    </location>
</feature>
<proteinExistence type="predicted"/>
<evidence type="ECO:0000313" key="3">
    <source>
        <dbReference type="EMBL" id="MBB5033419.1"/>
    </source>
</evidence>
<feature type="transmembrane region" description="Helical" evidence="1">
    <location>
        <begin position="119"/>
        <end position="147"/>
    </location>
</feature>
<keyword evidence="1" id="KW-1133">Transmembrane helix</keyword>
<keyword evidence="1" id="KW-0812">Transmembrane</keyword>
<keyword evidence="1" id="KW-0472">Membrane</keyword>
<dbReference type="Pfam" id="PF09335">
    <property type="entry name" value="VTT_dom"/>
    <property type="match status" value="1"/>
</dbReference>
<gene>
    <name evidence="3" type="ORF">HNQ65_003007</name>
</gene>
<dbReference type="PANTHER" id="PTHR42709:SF2">
    <property type="entry name" value="INNER MEMBRANE PROTEIN YOHD"/>
    <property type="match status" value="1"/>
</dbReference>
<reference evidence="3 4" key="1">
    <citation type="submission" date="2020-08" db="EMBL/GenBank/DDBJ databases">
        <title>Genomic Encyclopedia of Type Strains, Phase IV (KMG-IV): sequencing the most valuable type-strain genomes for metagenomic binning, comparative biology and taxonomic classification.</title>
        <authorList>
            <person name="Goeker M."/>
        </authorList>
    </citation>
    <scope>NUCLEOTIDE SEQUENCE [LARGE SCALE GENOMIC DNA]</scope>
    <source>
        <strain evidence="3 4">DSM 12252</strain>
    </source>
</reference>
<dbReference type="InterPro" id="IPR032816">
    <property type="entry name" value="VTT_dom"/>
</dbReference>
<keyword evidence="4" id="KW-1185">Reference proteome</keyword>
<protein>
    <submittedName>
        <fullName evidence="3">Membrane protein DedA with SNARE-associated domain</fullName>
    </submittedName>
</protein>